<gene>
    <name evidence="2" type="ORF">CYMTET_31195</name>
</gene>
<protein>
    <submittedName>
        <fullName evidence="2">Uncharacterized protein</fullName>
    </submittedName>
</protein>
<reference evidence="2 3" key="1">
    <citation type="journal article" date="2015" name="Genome Biol. Evol.">
        <title>Comparative Genomics of a Bacterivorous Green Alga Reveals Evolutionary Causalities and Consequences of Phago-Mixotrophic Mode of Nutrition.</title>
        <authorList>
            <person name="Burns J.A."/>
            <person name="Paasch A."/>
            <person name="Narechania A."/>
            <person name="Kim E."/>
        </authorList>
    </citation>
    <scope>NUCLEOTIDE SEQUENCE [LARGE SCALE GENOMIC DNA]</scope>
    <source>
        <strain evidence="2 3">PLY_AMNH</strain>
    </source>
</reference>
<name>A0AAE0FH96_9CHLO</name>
<keyword evidence="1" id="KW-0812">Transmembrane</keyword>
<feature type="non-terminal residue" evidence="2">
    <location>
        <position position="1"/>
    </location>
</feature>
<evidence type="ECO:0000313" key="3">
    <source>
        <dbReference type="Proteomes" id="UP001190700"/>
    </source>
</evidence>
<proteinExistence type="predicted"/>
<comment type="caution">
    <text evidence="2">The sequence shown here is derived from an EMBL/GenBank/DDBJ whole genome shotgun (WGS) entry which is preliminary data.</text>
</comment>
<feature type="transmembrane region" description="Helical" evidence="1">
    <location>
        <begin position="138"/>
        <end position="159"/>
    </location>
</feature>
<accession>A0AAE0FH96</accession>
<dbReference type="PANTHER" id="PTHR11319">
    <property type="entry name" value="G PROTEIN-COUPLED RECEPTOR-RELATED"/>
    <property type="match status" value="1"/>
</dbReference>
<keyword evidence="3" id="KW-1185">Reference proteome</keyword>
<feature type="transmembrane region" description="Helical" evidence="1">
    <location>
        <begin position="451"/>
        <end position="475"/>
    </location>
</feature>
<feature type="transmembrane region" description="Helical" evidence="1">
    <location>
        <begin position="372"/>
        <end position="400"/>
    </location>
</feature>
<keyword evidence="1" id="KW-1133">Transmembrane helix</keyword>
<evidence type="ECO:0000313" key="2">
    <source>
        <dbReference type="EMBL" id="KAK3259822.1"/>
    </source>
</evidence>
<dbReference type="EMBL" id="LGRX02018441">
    <property type="protein sequence ID" value="KAK3259822.1"/>
    <property type="molecule type" value="Genomic_DNA"/>
</dbReference>
<feature type="transmembrane region" description="Helical" evidence="1">
    <location>
        <begin position="92"/>
        <end position="118"/>
    </location>
</feature>
<dbReference type="AlphaFoldDB" id="A0AAE0FH96"/>
<feature type="transmembrane region" description="Helical" evidence="1">
    <location>
        <begin position="51"/>
        <end position="71"/>
    </location>
</feature>
<organism evidence="2 3">
    <name type="scientific">Cymbomonas tetramitiformis</name>
    <dbReference type="NCBI Taxonomy" id="36881"/>
    <lineage>
        <taxon>Eukaryota</taxon>
        <taxon>Viridiplantae</taxon>
        <taxon>Chlorophyta</taxon>
        <taxon>Pyramimonadophyceae</taxon>
        <taxon>Pyramimonadales</taxon>
        <taxon>Pyramimonadaceae</taxon>
        <taxon>Cymbomonas</taxon>
    </lineage>
</organism>
<dbReference type="PANTHER" id="PTHR11319:SF35">
    <property type="entry name" value="OUTER MEMBRANE PROTEIN PMPC-RELATED"/>
    <property type="match status" value="1"/>
</dbReference>
<feature type="transmembrane region" description="Helical" evidence="1">
    <location>
        <begin position="420"/>
        <end position="439"/>
    </location>
</feature>
<sequence>VIGSFSNFNIRWPRSLDLVFRFLNLTDLSQLISWDLIAVQCFLDTNFNLRYITTAISTLALLAIFSMPYKLGSMFIKSTNDLNVFRMTSLKALIFVMFFCYPYLGAAFLKIFPCRTLYEVEYLLHDFSQECLSTEHTLMLVLGVVMGLGFVGGVPFFFYTCMLRFDLPSVIQEKRLDQRMANLLVYFASQPLIDAPARELARKTISKLLIARMHEHFCGTSPLPCSERGRAIEDFGDAPPSESDEPFAAEDSIAEEAPDDGEAQLSIFWTARPEELNLCGGLNKEEWPGALPATSDLDVEDKMEALLAHAERPEMRVCQYQLEWQVYAGIADDKLLPSQKLERDAIIHIGFLFTGNKPGYWFFEILETLRKLIFVIIPVCFGDAHSQLIASLGMCALYVMVLQGLQPNANQLNRVVKLGFAYMLLLNSFYAWMILAGLVGEETENATSTLFAIMNVLAFLLPAAVALILASQAMLNIYCESQESQAEHKEKP</sequence>
<keyword evidence="1" id="KW-0472">Membrane</keyword>
<evidence type="ECO:0000256" key="1">
    <source>
        <dbReference type="SAM" id="Phobius"/>
    </source>
</evidence>
<dbReference type="Proteomes" id="UP001190700">
    <property type="component" value="Unassembled WGS sequence"/>
</dbReference>